<dbReference type="PATRIC" id="fig|1631356.3.peg.4381"/>
<evidence type="ECO:0000256" key="2">
    <source>
        <dbReference type="ARBA" id="ARBA00022729"/>
    </source>
</evidence>
<dbReference type="SUPFAM" id="SSF52833">
    <property type="entry name" value="Thioredoxin-like"/>
    <property type="match status" value="1"/>
</dbReference>
<dbReference type="PANTHER" id="PTHR13887">
    <property type="entry name" value="GLUTATHIONE S-TRANSFERASE KAPPA"/>
    <property type="match status" value="1"/>
</dbReference>
<keyword evidence="8" id="KW-1185">Reference proteome</keyword>
<dbReference type="OrthoDB" id="117402at2"/>
<evidence type="ECO:0000256" key="5">
    <source>
        <dbReference type="ARBA" id="ARBA00023284"/>
    </source>
</evidence>
<comment type="caution">
    <text evidence="7">The sequence shown here is derived from an EMBL/GenBank/DDBJ whole genome shotgun (WGS) entry which is preliminary data.</text>
</comment>
<keyword evidence="4" id="KW-1015">Disulfide bond</keyword>
<dbReference type="EMBL" id="LAIR01000003">
    <property type="protein sequence ID" value="KNX35884.1"/>
    <property type="molecule type" value="Genomic_DNA"/>
</dbReference>
<proteinExistence type="inferred from homology"/>
<dbReference type="Pfam" id="PF13462">
    <property type="entry name" value="Thioredoxin_4"/>
    <property type="match status" value="1"/>
</dbReference>
<dbReference type="InterPro" id="IPR036249">
    <property type="entry name" value="Thioredoxin-like_sf"/>
</dbReference>
<evidence type="ECO:0000256" key="3">
    <source>
        <dbReference type="ARBA" id="ARBA00023002"/>
    </source>
</evidence>
<accession>A0A0L6CDX1</accession>
<dbReference type="STRING" id="1631356.VV01_21695"/>
<dbReference type="GO" id="GO:0016491">
    <property type="term" value="F:oxidoreductase activity"/>
    <property type="evidence" value="ECO:0007669"/>
    <property type="project" value="UniProtKB-KW"/>
</dbReference>
<dbReference type="AlphaFoldDB" id="A0A0L6CDX1"/>
<dbReference type="PROSITE" id="PS51352">
    <property type="entry name" value="THIOREDOXIN_2"/>
    <property type="match status" value="1"/>
</dbReference>
<dbReference type="RefSeq" id="WP_050672148.1">
    <property type="nucleotide sequence ID" value="NZ_LAIR01000003.1"/>
</dbReference>
<dbReference type="InterPro" id="IPR013766">
    <property type="entry name" value="Thioredoxin_domain"/>
</dbReference>
<dbReference type="PANTHER" id="PTHR13887:SF14">
    <property type="entry name" value="DISULFIDE BOND FORMATION PROTEIN D"/>
    <property type="match status" value="1"/>
</dbReference>
<keyword evidence="3" id="KW-0560">Oxidoreductase</keyword>
<evidence type="ECO:0000313" key="7">
    <source>
        <dbReference type="EMBL" id="KNX35884.1"/>
    </source>
</evidence>
<reference evidence="8" key="1">
    <citation type="submission" date="2015-03" db="EMBL/GenBank/DDBJ databases">
        <title>Luteipulveratus halotolerans sp. nov., a novel actinobacterium (Dermacoccaceae) from Sarawak, Malaysia.</title>
        <authorList>
            <person name="Juboi H."/>
            <person name="Basik A."/>
            <person name="Shamsul S.S."/>
            <person name="Arnold P."/>
            <person name="Schmitt E.K."/>
            <person name="Sanglier J.-J."/>
            <person name="Yeo T."/>
        </authorList>
    </citation>
    <scope>NUCLEOTIDE SEQUENCE [LARGE SCALE GENOMIC DNA]</scope>
    <source>
        <strain evidence="8">C296001</strain>
    </source>
</reference>
<evidence type="ECO:0000256" key="4">
    <source>
        <dbReference type="ARBA" id="ARBA00023157"/>
    </source>
</evidence>
<dbReference type="InterPro" id="IPR012336">
    <property type="entry name" value="Thioredoxin-like_fold"/>
</dbReference>
<keyword evidence="2" id="KW-0732">Signal</keyword>
<protein>
    <submittedName>
        <fullName evidence="7">DSBA oxidoreductase</fullName>
    </submittedName>
</protein>
<comment type="similarity">
    <text evidence="1">Belongs to the thioredoxin family. DsbA subfamily.</text>
</comment>
<gene>
    <name evidence="7" type="ORF">VV01_21695</name>
</gene>
<feature type="domain" description="Thioredoxin" evidence="6">
    <location>
        <begin position="32"/>
        <end position="218"/>
    </location>
</feature>
<dbReference type="Proteomes" id="UP000037397">
    <property type="component" value="Unassembled WGS sequence"/>
</dbReference>
<organism evidence="7 8">
    <name type="scientific">Luteipulveratus halotolerans</name>
    <dbReference type="NCBI Taxonomy" id="1631356"/>
    <lineage>
        <taxon>Bacteria</taxon>
        <taxon>Bacillati</taxon>
        <taxon>Actinomycetota</taxon>
        <taxon>Actinomycetes</taxon>
        <taxon>Micrococcales</taxon>
        <taxon>Dermacoccaceae</taxon>
        <taxon>Luteipulveratus</taxon>
    </lineage>
</organism>
<dbReference type="Gene3D" id="3.40.30.10">
    <property type="entry name" value="Glutaredoxin"/>
    <property type="match status" value="1"/>
</dbReference>
<keyword evidence="5" id="KW-0676">Redox-active center</keyword>
<evidence type="ECO:0000259" key="6">
    <source>
        <dbReference type="PROSITE" id="PS51352"/>
    </source>
</evidence>
<evidence type="ECO:0000256" key="1">
    <source>
        <dbReference type="ARBA" id="ARBA00005791"/>
    </source>
</evidence>
<name>A0A0L6CDX1_9MICO</name>
<evidence type="ECO:0000313" key="8">
    <source>
        <dbReference type="Proteomes" id="UP000037397"/>
    </source>
</evidence>
<sequence length="219" mass="24288">MTRRNSTISAALVAVFIIVLGAILLASRENGADADEPASASSSRMVRDDSHRLGAPAADGKVTLVEFLDFECESCRAAYPFVEQLRKDYAGKVTFVMRYFPIPAHKNAMNAAVAVEAASQQRKLEPMYQKMYETQAQWGEKQESKAPLFRTFAEQLGLNMTAYDKAVADPKTKQRVERDRQDGLELGVEGTPTFFLNGKLLQPSSLEDFRASVDDAVKR</sequence>